<dbReference type="InterPro" id="IPR013691">
    <property type="entry name" value="MeTrfase_14"/>
</dbReference>
<accession>S4WCR4</accession>
<organism evidence="3">
    <name type="scientific">Salinispora pacifica</name>
    <dbReference type="NCBI Taxonomy" id="351187"/>
    <lineage>
        <taxon>Bacteria</taxon>
        <taxon>Bacillati</taxon>
        <taxon>Actinomycetota</taxon>
        <taxon>Actinomycetes</taxon>
        <taxon>Micromonosporales</taxon>
        <taxon>Micromonosporaceae</taxon>
        <taxon>Salinispora</taxon>
    </lineage>
</organism>
<evidence type="ECO:0000259" key="2">
    <source>
        <dbReference type="Pfam" id="PF08484"/>
    </source>
</evidence>
<dbReference type="Gene3D" id="6.10.250.3100">
    <property type="match status" value="1"/>
</dbReference>
<dbReference type="Pfam" id="PF08484">
    <property type="entry name" value="Methyltransf_14"/>
    <property type="match status" value="1"/>
</dbReference>
<dbReference type="PANTHER" id="PTHR43861:SF5">
    <property type="entry name" value="BLL5978 PROTEIN"/>
    <property type="match status" value="1"/>
</dbReference>
<evidence type="ECO:0000313" key="3">
    <source>
        <dbReference type="EMBL" id="AGO97195.1"/>
    </source>
</evidence>
<feature type="domain" description="C-methyltransferase" evidence="2">
    <location>
        <begin position="246"/>
        <end position="402"/>
    </location>
</feature>
<dbReference type="Gene3D" id="3.40.50.150">
    <property type="entry name" value="Vaccinia Virus protein VP39"/>
    <property type="match status" value="1"/>
</dbReference>
<keyword evidence="3" id="KW-0808">Transferase</keyword>
<keyword evidence="3" id="KW-0489">Methyltransferase</keyword>
<dbReference type="Gene3D" id="6.20.50.110">
    <property type="entry name" value="Methyltransferase, zinc-binding domain"/>
    <property type="match status" value="1"/>
</dbReference>
<dbReference type="GO" id="GO:0032259">
    <property type="term" value="P:methylation"/>
    <property type="evidence" value="ECO:0007669"/>
    <property type="project" value="UniProtKB-KW"/>
</dbReference>
<dbReference type="InterPro" id="IPR038576">
    <property type="entry name" value="Methyltransf_Zn-bd_dom_put_sf"/>
</dbReference>
<dbReference type="Gene3D" id="3.40.50.720">
    <property type="entry name" value="NAD(P)-binding Rossmann-like Domain"/>
    <property type="match status" value="1"/>
</dbReference>
<feature type="domain" description="Methyltransferase putative zinc binding" evidence="1">
    <location>
        <begin position="8"/>
        <end position="68"/>
    </location>
</feature>
<dbReference type="PANTHER" id="PTHR43861">
    <property type="entry name" value="TRANS-ACONITATE 2-METHYLTRANSFERASE-RELATED"/>
    <property type="match status" value="1"/>
</dbReference>
<sequence length="410" mass="45500">MGDDITFCQTCRDVPIIEFLSLGEQPACRFPETQEEAQDEQTWPLDLGFCPQCSLVQVMDPVHERVLFSGEYHHLAGLTKGFREHLGTLADELAAHQDSDPGRRRVIEIGSNDGSLLDALAERGFEVLGVDPCGSVSAKGSPVVTDYFGSEVAKKIVSSSRPANIVVATNTFAHVTNLHDFLEGLSTILESDGMFVSESHYLPELLHSLQYDFAYHEHSRYYSLTALQHAFGMHGLEVFDIDLVDAHGGSIRVYAGFRDAHEIRESVTKLRREEDALKLTSEATYRQFAARVADHRDRFRTLVRNLASDGSRIAGSSCPARAVTLLNFCSLGPGDITAVSEISPLKIGRIFPGVHIPVISQEELCGPEQPDYAILFSWHILDELRSRLREEGFRGKFIVPLPEPHVLSEP</sequence>
<dbReference type="SUPFAM" id="SSF53335">
    <property type="entry name" value="S-adenosyl-L-methionine-dependent methyltransferases"/>
    <property type="match status" value="1"/>
</dbReference>
<dbReference type="InterPro" id="IPR013630">
    <property type="entry name" value="Methyltransf_Zn-bd_dom_put"/>
</dbReference>
<reference evidence="3" key="1">
    <citation type="journal article" date="2013" name="J. Am. Chem. Soc.">
        <title>Structures and comparative characterization of biosynthetic gene clusters for cyanosporasides, enediyne-derived natural products from marine actinomycetes.</title>
        <authorList>
            <person name="Lane A.L."/>
            <person name="Nam S.J."/>
            <person name="Fukuda T."/>
            <person name="Yamanaka K."/>
            <person name="Kauffman C.A."/>
            <person name="Jensen P.R."/>
            <person name="Fenical W."/>
            <person name="Moore B.S."/>
        </authorList>
    </citation>
    <scope>NUCLEOTIDE SEQUENCE</scope>
    <source>
        <strain evidence="3">CNS143</strain>
    </source>
</reference>
<dbReference type="Pfam" id="PF08421">
    <property type="entry name" value="Methyltransf_13"/>
    <property type="match status" value="1"/>
</dbReference>
<proteinExistence type="predicted"/>
<dbReference type="Pfam" id="PF13489">
    <property type="entry name" value="Methyltransf_23"/>
    <property type="match status" value="1"/>
</dbReference>
<name>S4WCR4_SALPI</name>
<dbReference type="AlphaFoldDB" id="S4WCR4"/>
<protein>
    <submittedName>
        <fullName evidence="3">C-methyltransferase</fullName>
    </submittedName>
</protein>
<dbReference type="InterPro" id="IPR029063">
    <property type="entry name" value="SAM-dependent_MTases_sf"/>
</dbReference>
<evidence type="ECO:0000259" key="1">
    <source>
        <dbReference type="Pfam" id="PF08421"/>
    </source>
</evidence>
<dbReference type="GO" id="GO:0008168">
    <property type="term" value="F:methyltransferase activity"/>
    <property type="evidence" value="ECO:0007669"/>
    <property type="project" value="UniProtKB-KW"/>
</dbReference>
<dbReference type="EMBL" id="KC863955">
    <property type="protein sequence ID" value="AGO97195.1"/>
    <property type="molecule type" value="Genomic_DNA"/>
</dbReference>